<organism evidence="1 2">
    <name type="scientific">Cucurbita argyrosperma subsp. sororia</name>
    <dbReference type="NCBI Taxonomy" id="37648"/>
    <lineage>
        <taxon>Eukaryota</taxon>
        <taxon>Viridiplantae</taxon>
        <taxon>Streptophyta</taxon>
        <taxon>Embryophyta</taxon>
        <taxon>Tracheophyta</taxon>
        <taxon>Spermatophyta</taxon>
        <taxon>Magnoliopsida</taxon>
        <taxon>eudicotyledons</taxon>
        <taxon>Gunneridae</taxon>
        <taxon>Pentapetalae</taxon>
        <taxon>rosids</taxon>
        <taxon>fabids</taxon>
        <taxon>Cucurbitales</taxon>
        <taxon>Cucurbitaceae</taxon>
        <taxon>Cucurbiteae</taxon>
        <taxon>Cucurbita</taxon>
    </lineage>
</organism>
<gene>
    <name evidence="1" type="ORF">SDJN03_21452</name>
</gene>
<proteinExistence type="predicted"/>
<evidence type="ECO:0000313" key="1">
    <source>
        <dbReference type="EMBL" id="KAG6581450.1"/>
    </source>
</evidence>
<reference evidence="1 2" key="1">
    <citation type="journal article" date="2021" name="Hortic Res">
        <title>The domestication of Cucurbita argyrosperma as revealed by the genome of its wild relative.</title>
        <authorList>
            <person name="Barrera-Redondo J."/>
            <person name="Sanchez-de la Vega G."/>
            <person name="Aguirre-Liguori J.A."/>
            <person name="Castellanos-Morales G."/>
            <person name="Gutierrez-Guerrero Y.T."/>
            <person name="Aguirre-Dugua X."/>
            <person name="Aguirre-Planter E."/>
            <person name="Tenaillon M.I."/>
            <person name="Lira-Saade R."/>
            <person name="Eguiarte L.E."/>
        </authorList>
    </citation>
    <scope>NUCLEOTIDE SEQUENCE [LARGE SCALE GENOMIC DNA]</scope>
    <source>
        <strain evidence="1">JBR-2021</strain>
    </source>
</reference>
<name>A0AAV6MJ17_9ROSI</name>
<dbReference type="Proteomes" id="UP000685013">
    <property type="component" value="Chromosome 14"/>
</dbReference>
<dbReference type="EMBL" id="JAGKQH010000014">
    <property type="protein sequence ID" value="KAG6581450.1"/>
    <property type="molecule type" value="Genomic_DNA"/>
</dbReference>
<dbReference type="AlphaFoldDB" id="A0AAV6MJ17"/>
<accession>A0AAV6MJ17</accession>
<comment type="caution">
    <text evidence="1">The sequence shown here is derived from an EMBL/GenBank/DDBJ whole genome shotgun (WGS) entry which is preliminary data.</text>
</comment>
<keyword evidence="2" id="KW-1185">Reference proteome</keyword>
<evidence type="ECO:0000313" key="2">
    <source>
        <dbReference type="Proteomes" id="UP000685013"/>
    </source>
</evidence>
<feature type="non-terminal residue" evidence="1">
    <location>
        <position position="1"/>
    </location>
</feature>
<sequence length="121" mass="13927">MRSLVTGEKLEMISVQKSIKSRQFLLQQRIFSFQLYKVNFYFPGGYAMEGLIRLLATKALSAYGSCLVVLQQLDWKGKFWHSSHTHTYIICPYVNFFNSKTFSQAVNMRATKSKVLATEKG</sequence>
<protein>
    <submittedName>
        <fullName evidence="1">Uncharacterized protein</fullName>
    </submittedName>
</protein>